<evidence type="ECO:0000256" key="4">
    <source>
        <dbReference type="ARBA" id="ARBA00022448"/>
    </source>
</evidence>
<evidence type="ECO:0000313" key="13">
    <source>
        <dbReference type="RefSeq" id="XP_003737660.1"/>
    </source>
</evidence>
<dbReference type="PIRSF" id="PIRSF000022">
    <property type="entry name" value="Bc1_14K"/>
    <property type="match status" value="1"/>
</dbReference>
<dbReference type="GeneID" id="100902961"/>
<evidence type="ECO:0000256" key="10">
    <source>
        <dbReference type="ARBA" id="ARBA00038521"/>
    </source>
</evidence>
<evidence type="ECO:0000256" key="1">
    <source>
        <dbReference type="ARBA" id="ARBA00004443"/>
    </source>
</evidence>
<keyword evidence="4 11" id="KW-0813">Transport</keyword>
<organism evidence="12 13">
    <name type="scientific">Galendromus occidentalis</name>
    <name type="common">western predatory mite</name>
    <dbReference type="NCBI Taxonomy" id="34638"/>
    <lineage>
        <taxon>Eukaryota</taxon>
        <taxon>Metazoa</taxon>
        <taxon>Ecdysozoa</taxon>
        <taxon>Arthropoda</taxon>
        <taxon>Chelicerata</taxon>
        <taxon>Arachnida</taxon>
        <taxon>Acari</taxon>
        <taxon>Parasitiformes</taxon>
        <taxon>Mesostigmata</taxon>
        <taxon>Gamasina</taxon>
        <taxon>Phytoseioidea</taxon>
        <taxon>Phytoseiidae</taxon>
        <taxon>Typhlodrominae</taxon>
        <taxon>Galendromus</taxon>
    </lineage>
</organism>
<dbReference type="AlphaFoldDB" id="A0AAJ6VVD8"/>
<dbReference type="InterPro" id="IPR003197">
    <property type="entry name" value="QCR7"/>
</dbReference>
<keyword evidence="5 11" id="KW-0679">Respiratory chain</keyword>
<protein>
    <recommendedName>
        <fullName evidence="3 11">Cytochrome b-c1 complex subunit 7</fullName>
    </recommendedName>
</protein>
<sequence length="109" mass="13371">MLIRLLTSKLPENLKKVLYKADRYHRLGCLHDDMWRDSPLIDEAVRRLPKKVQDERNYRIVRAFQLSLTHTLLPEKEWTSYDADHYYLEPYIKEVEEEMEEIKQWLKTH</sequence>
<dbReference type="Gene3D" id="1.10.1090.10">
    <property type="entry name" value="Cytochrome b-c1 complex subunit 7"/>
    <property type="match status" value="1"/>
</dbReference>
<dbReference type="SUPFAM" id="SSF81524">
    <property type="entry name" value="14 kDa protein of cytochrome bc1 complex (Ubiquinol-cytochrome c reductase)"/>
    <property type="match status" value="1"/>
</dbReference>
<dbReference type="RefSeq" id="XP_003737660.1">
    <property type="nucleotide sequence ID" value="XM_003737612.2"/>
</dbReference>
<keyword evidence="6 11" id="KW-0999">Mitochondrion inner membrane</keyword>
<keyword evidence="8 11" id="KW-0496">Mitochondrion</keyword>
<proteinExistence type="inferred from homology"/>
<dbReference type="PANTHER" id="PTHR12022:SF0">
    <property type="entry name" value="CYTOCHROME B-C1 COMPLEX SUBUNIT 7"/>
    <property type="match status" value="1"/>
</dbReference>
<keyword evidence="9 11" id="KW-0472">Membrane</keyword>
<evidence type="ECO:0000313" key="12">
    <source>
        <dbReference type="Proteomes" id="UP000694867"/>
    </source>
</evidence>
<comment type="similarity">
    <text evidence="2 11">Belongs to the UQCRB/QCR7 family.</text>
</comment>
<evidence type="ECO:0000256" key="5">
    <source>
        <dbReference type="ARBA" id="ARBA00022660"/>
    </source>
</evidence>
<comment type="subcellular location">
    <subcellularLocation>
        <location evidence="1">Mitochondrion inner membrane</location>
        <topology evidence="1">Peripheral membrane protein</topology>
        <orientation evidence="1">Matrix side</orientation>
    </subcellularLocation>
</comment>
<name>A0AAJ6VVD8_9ACAR</name>
<dbReference type="Pfam" id="PF02271">
    <property type="entry name" value="UCR_14kD"/>
    <property type="match status" value="1"/>
</dbReference>
<dbReference type="KEGG" id="goe:100902961"/>
<evidence type="ECO:0000256" key="8">
    <source>
        <dbReference type="ARBA" id="ARBA00023128"/>
    </source>
</evidence>
<evidence type="ECO:0000256" key="3">
    <source>
        <dbReference type="ARBA" id="ARBA00016323"/>
    </source>
</evidence>
<keyword evidence="7 11" id="KW-0249">Electron transport</keyword>
<dbReference type="PANTHER" id="PTHR12022">
    <property type="entry name" value="UBIQUINOL-CYTOCHROME C REDUCTASE COMPLEX 14 KD PROTEIN"/>
    <property type="match status" value="1"/>
</dbReference>
<evidence type="ECO:0000256" key="2">
    <source>
        <dbReference type="ARBA" id="ARBA00008554"/>
    </source>
</evidence>
<dbReference type="Proteomes" id="UP000694867">
    <property type="component" value="Unplaced"/>
</dbReference>
<reference evidence="13" key="1">
    <citation type="submission" date="2025-08" db="UniProtKB">
        <authorList>
            <consortium name="RefSeq"/>
        </authorList>
    </citation>
    <scope>IDENTIFICATION</scope>
</reference>
<comment type="subunit">
    <text evidence="10">Component of the ubiquinol-cytochrome c oxidoreductase (cytochrome b-c1 complex, complex III, CIII), a multisubunit enzyme composed of 3 respiratory subunits cytochrome b, cytochrome c1 and Rieske protein, 2 core protein subunits, and additional low-molecular weight protein subunits. The complex exists as an obligatory dimer and forms supercomplexes (SCs) in the inner mitochondrial membrane with cytochrome c oxidase (complex IV, CIV).</text>
</comment>
<evidence type="ECO:0000256" key="11">
    <source>
        <dbReference type="PIRNR" id="PIRNR000022"/>
    </source>
</evidence>
<evidence type="ECO:0000256" key="6">
    <source>
        <dbReference type="ARBA" id="ARBA00022792"/>
    </source>
</evidence>
<keyword evidence="12" id="KW-1185">Reference proteome</keyword>
<dbReference type="GO" id="GO:0005743">
    <property type="term" value="C:mitochondrial inner membrane"/>
    <property type="evidence" value="ECO:0007669"/>
    <property type="project" value="UniProtKB-SubCell"/>
</dbReference>
<evidence type="ECO:0000256" key="9">
    <source>
        <dbReference type="ARBA" id="ARBA00023136"/>
    </source>
</evidence>
<accession>A0AAJ6VVD8</accession>
<dbReference type="InterPro" id="IPR036544">
    <property type="entry name" value="QCR7_sf"/>
</dbReference>
<comment type="function">
    <text evidence="11">Component of the ubiquinol-cytochrome c oxidoreductase, a multisubunit transmembrane complex that is part of the mitochondrial electron transport chain which drives oxidative phosphorylation.</text>
</comment>
<dbReference type="GO" id="GO:0045275">
    <property type="term" value="C:respiratory chain complex III"/>
    <property type="evidence" value="ECO:0007669"/>
    <property type="project" value="InterPro"/>
</dbReference>
<dbReference type="GO" id="GO:0006122">
    <property type="term" value="P:mitochondrial electron transport, ubiquinol to cytochrome c"/>
    <property type="evidence" value="ECO:0007669"/>
    <property type="project" value="InterPro"/>
</dbReference>
<gene>
    <name evidence="13" type="primary">LOC100902961</name>
</gene>
<evidence type="ECO:0000256" key="7">
    <source>
        <dbReference type="ARBA" id="ARBA00022982"/>
    </source>
</evidence>